<evidence type="ECO:0000259" key="3">
    <source>
        <dbReference type="Pfam" id="PF13619"/>
    </source>
</evidence>
<name>A0ABP0PYW3_9DINO</name>
<gene>
    <name evidence="4" type="ORF">SCF082_LOCUS38131</name>
</gene>
<dbReference type="Gene3D" id="3.30.420.280">
    <property type="match status" value="1"/>
</dbReference>
<dbReference type="InterPro" id="IPR025309">
    <property type="entry name" value="KTSC_dom"/>
</dbReference>
<keyword evidence="2" id="KW-0812">Transmembrane</keyword>
<dbReference type="Proteomes" id="UP001642464">
    <property type="component" value="Unassembled WGS sequence"/>
</dbReference>
<comment type="caution">
    <text evidence="4">The sequence shown here is derived from an EMBL/GenBank/DDBJ whole genome shotgun (WGS) entry which is preliminary data.</text>
</comment>
<protein>
    <submittedName>
        <fullName evidence="4">Terminase-like family protein</fullName>
    </submittedName>
</protein>
<feature type="transmembrane region" description="Helical" evidence="2">
    <location>
        <begin position="863"/>
        <end position="883"/>
    </location>
</feature>
<keyword evidence="2" id="KW-0472">Membrane</keyword>
<organism evidence="4 5">
    <name type="scientific">Durusdinium trenchii</name>
    <dbReference type="NCBI Taxonomy" id="1381693"/>
    <lineage>
        <taxon>Eukaryota</taxon>
        <taxon>Sar</taxon>
        <taxon>Alveolata</taxon>
        <taxon>Dinophyceae</taxon>
        <taxon>Suessiales</taxon>
        <taxon>Symbiodiniaceae</taxon>
        <taxon>Durusdinium</taxon>
    </lineage>
</organism>
<keyword evidence="5" id="KW-1185">Reference proteome</keyword>
<dbReference type="Pfam" id="PF13619">
    <property type="entry name" value="KTSC"/>
    <property type="match status" value="1"/>
</dbReference>
<keyword evidence="2" id="KW-1133">Transmembrane helix</keyword>
<evidence type="ECO:0000256" key="1">
    <source>
        <dbReference type="SAM" id="MobiDB-lite"/>
    </source>
</evidence>
<evidence type="ECO:0000313" key="5">
    <source>
        <dbReference type="Proteomes" id="UP001642464"/>
    </source>
</evidence>
<reference evidence="4 5" key="1">
    <citation type="submission" date="2024-02" db="EMBL/GenBank/DDBJ databases">
        <authorList>
            <person name="Chen Y."/>
            <person name="Shah S."/>
            <person name="Dougan E. K."/>
            <person name="Thang M."/>
            <person name="Chan C."/>
        </authorList>
    </citation>
    <scope>NUCLEOTIDE SEQUENCE [LARGE SCALE GENOMIC DNA]</scope>
</reference>
<sequence length="1006" mass="114620">MSATKSLPLQESYENCAEWTPRADQPDKYDQQTAFYESQHPGVTFLVGGNGAGTSECAVAKAIDFLLRTEPPRKDTPFWFIAGSYEQVMDSLWKEKIFGHGHLPAVCVDWDRVQWYKPNNFWPFRVPLVDHPDAPGKNWTIEFKSYEQGREKMQARSIGGFLFSEQFPWELLNEVMRGCREYAFTGNKLCEFTPVDPELSYRLQEMIEEDRLPAGWAVYRANTACALEAGHVTQQWFENFFGQYAEDDPELMTRLTGAWATFAGQIYKEFNPLVHFIDDDEAFPGGDFPKGAFFRRGLDWGSGPENATCGLWGYYTGVGQWTIYDEYYSVDDLIMADHLEQIVNRWPWPEKNPHYGMTYADPSGTEYIRLASRLHEVKPDCKPISIMNARNAVIEGIDHVKYLLQASKALGGQPRLRIHKKNCPNLARQMQTYRWRQGSTNSLNPLDARPEPLKKDDHAVDALRYMVFSESWVTSQAAEKPRAKRGKAAAREEFRRSAVGQMLGAVERLRYSRRPSSRDLRNLSQQMRRLGRPEDLRRQFANTAVGQAIGEVDKYARNGWGAVGSRLFDVLMQQLGPVGGVVKALLRPAGRALGGGSLDRELETAAQFLEAFGYRVEKPRSAAEATGRARTRADEIEEAQRLLERAGFTQTPPLRDRTQPPTTKPGPPGTVRVKVDNQSYNVPEHDPLLTGEMIPVQSSNVHSIGFIWNDAQPTQGTLKVRFLDKRGRSKRAGATYYYYGVHPELFVRFQRAQSKGRWVWDNLRIRGTVSGHRYRYQLAGLGADGYVPRQARRLGNEEWYIRRRVIDKEGKTYRSQLDDQFVKMWEEKKLRRRPNNGEYCSKLRAAIPIEMLNASPLSVDDAVFSPVVVVLMCVASVVAGVVIGGAANQSRSPDGIAEIVTGPPRVTIENPLHEPYIRFIRRYLEQNLPDGQWEEIRWYGTRTADPPGYGTDARLKVRARNENGAVEVYDWSWRFGEQGFRLVMDGYMWTGSEDRDPIPIDENALP</sequence>
<feature type="domain" description="KTSC" evidence="3">
    <location>
        <begin position="697"/>
        <end position="761"/>
    </location>
</feature>
<feature type="region of interest" description="Disordered" evidence="1">
    <location>
        <begin position="646"/>
        <end position="674"/>
    </location>
</feature>
<proteinExistence type="predicted"/>
<evidence type="ECO:0000313" key="4">
    <source>
        <dbReference type="EMBL" id="CAK9079925.1"/>
    </source>
</evidence>
<evidence type="ECO:0000256" key="2">
    <source>
        <dbReference type="SAM" id="Phobius"/>
    </source>
</evidence>
<accession>A0ABP0PYW3</accession>
<dbReference type="EMBL" id="CAXAMM010038665">
    <property type="protein sequence ID" value="CAK9079925.1"/>
    <property type="molecule type" value="Genomic_DNA"/>
</dbReference>